<dbReference type="InterPro" id="IPR052446">
    <property type="entry name" value="B-cell_PI3K-Signaling_Adptrs"/>
</dbReference>
<gene>
    <name evidence="4" type="ORF">chiPu_0009544</name>
</gene>
<feature type="region of interest" description="Disordered" evidence="2">
    <location>
        <begin position="743"/>
        <end position="834"/>
    </location>
</feature>
<dbReference type="Gene3D" id="3.40.50.10140">
    <property type="entry name" value="Toll/interleukin-1 receptor homology (TIR) domain"/>
    <property type="match status" value="1"/>
</dbReference>
<evidence type="ECO:0000256" key="1">
    <source>
        <dbReference type="ARBA" id="ARBA00022553"/>
    </source>
</evidence>
<evidence type="ECO:0000256" key="2">
    <source>
        <dbReference type="SAM" id="MobiDB-lite"/>
    </source>
</evidence>
<dbReference type="STRING" id="137246.A0A401SL30"/>
<accession>A0A401SL30</accession>
<dbReference type="Pfam" id="PF18567">
    <property type="entry name" value="TIR_3"/>
    <property type="match status" value="1"/>
</dbReference>
<evidence type="ECO:0000313" key="5">
    <source>
        <dbReference type="Proteomes" id="UP000287033"/>
    </source>
</evidence>
<dbReference type="PANTHER" id="PTHR16267">
    <property type="entry name" value="BANK1/PIK3AP1 FAMILY MEMBER"/>
    <property type="match status" value="1"/>
</dbReference>
<organism evidence="4 5">
    <name type="scientific">Chiloscyllium punctatum</name>
    <name type="common">Brownbanded bambooshark</name>
    <name type="synonym">Hemiscyllium punctatum</name>
    <dbReference type="NCBI Taxonomy" id="137246"/>
    <lineage>
        <taxon>Eukaryota</taxon>
        <taxon>Metazoa</taxon>
        <taxon>Chordata</taxon>
        <taxon>Craniata</taxon>
        <taxon>Vertebrata</taxon>
        <taxon>Chondrichthyes</taxon>
        <taxon>Elasmobranchii</taxon>
        <taxon>Galeomorphii</taxon>
        <taxon>Galeoidea</taxon>
        <taxon>Orectolobiformes</taxon>
        <taxon>Hemiscylliidae</taxon>
        <taxon>Chiloscyllium</taxon>
    </lineage>
</organism>
<feature type="compositionally biased region" description="Low complexity" evidence="2">
    <location>
        <begin position="751"/>
        <end position="773"/>
    </location>
</feature>
<dbReference type="InterPro" id="IPR035897">
    <property type="entry name" value="Toll_tir_struct_dom_sf"/>
</dbReference>
<dbReference type="EMBL" id="BEZZ01000340">
    <property type="protein sequence ID" value="GCC31089.1"/>
    <property type="molecule type" value="Genomic_DNA"/>
</dbReference>
<dbReference type="GO" id="GO:0036312">
    <property type="term" value="F:phosphatidylinositol 3-kinase regulatory subunit binding"/>
    <property type="evidence" value="ECO:0007669"/>
    <property type="project" value="TreeGrafter"/>
</dbReference>
<evidence type="ECO:0000313" key="4">
    <source>
        <dbReference type="EMBL" id="GCC31089.1"/>
    </source>
</evidence>
<dbReference type="Pfam" id="PF14545">
    <property type="entry name" value="DBB"/>
    <property type="match status" value="1"/>
</dbReference>
<feature type="compositionally biased region" description="Pro residues" evidence="2">
    <location>
        <begin position="800"/>
        <end position="834"/>
    </location>
</feature>
<dbReference type="PANTHER" id="PTHR16267:SF12">
    <property type="entry name" value="PHOSPHOINOSITIDE 3-KINASE ADAPTER PROTEIN 1"/>
    <property type="match status" value="1"/>
</dbReference>
<dbReference type="Proteomes" id="UP000287033">
    <property type="component" value="Unassembled WGS sequence"/>
</dbReference>
<dbReference type="OMA" id="YYTSMGE"/>
<dbReference type="InterPro" id="IPR041340">
    <property type="entry name" value="PIK3AP1_TIR"/>
</dbReference>
<dbReference type="GO" id="GO:0005829">
    <property type="term" value="C:cytosol"/>
    <property type="evidence" value="ECO:0007669"/>
    <property type="project" value="TreeGrafter"/>
</dbReference>
<name>A0A401SL30_CHIPU</name>
<feature type="domain" description="DBB" evidence="3">
    <location>
        <begin position="190"/>
        <end position="326"/>
    </location>
</feature>
<reference evidence="4 5" key="1">
    <citation type="journal article" date="2018" name="Nat. Ecol. Evol.">
        <title>Shark genomes provide insights into elasmobranch evolution and the origin of vertebrates.</title>
        <authorList>
            <person name="Hara Y"/>
            <person name="Yamaguchi K"/>
            <person name="Onimaru K"/>
            <person name="Kadota M"/>
            <person name="Koyanagi M"/>
            <person name="Keeley SD"/>
            <person name="Tatsumi K"/>
            <person name="Tanaka K"/>
            <person name="Motone F"/>
            <person name="Kageyama Y"/>
            <person name="Nozu R"/>
            <person name="Adachi N"/>
            <person name="Nishimura O"/>
            <person name="Nakagawa R"/>
            <person name="Tanegashima C"/>
            <person name="Kiyatake I"/>
            <person name="Matsumoto R"/>
            <person name="Murakumo K"/>
            <person name="Nishida K"/>
            <person name="Terakita A"/>
            <person name="Kuratani S"/>
            <person name="Sato K"/>
            <person name="Hyodo S Kuraku.S."/>
        </authorList>
    </citation>
    <scope>NUCLEOTIDE SEQUENCE [LARGE SCALE GENOMIC DNA]</scope>
</reference>
<proteinExistence type="predicted"/>
<dbReference type="OrthoDB" id="8192811at2759"/>
<comment type="caution">
    <text evidence="4">The sequence shown here is derived from an EMBL/GenBank/DDBJ whole genome shotgun (WGS) entry which is preliminary data.</text>
</comment>
<dbReference type="GO" id="GO:0005102">
    <property type="term" value="F:signaling receptor binding"/>
    <property type="evidence" value="ECO:0007669"/>
    <property type="project" value="TreeGrafter"/>
</dbReference>
<dbReference type="SMART" id="SM01282">
    <property type="entry name" value="DBB"/>
    <property type="match status" value="1"/>
</dbReference>
<protein>
    <recommendedName>
        <fullName evidence="3">DBB domain-containing protein</fullName>
    </recommendedName>
</protein>
<dbReference type="InterPro" id="IPR017893">
    <property type="entry name" value="DBB_domain"/>
</dbReference>
<evidence type="ECO:0000259" key="3">
    <source>
        <dbReference type="PROSITE" id="PS51376"/>
    </source>
</evidence>
<sequence length="834" mass="92849">MSAAAAAGNKARSEVTILSGEDANEWSVYLDSLLASTFNVLPYTVSKNTLFSNRDYSQFRRCKCLLVLLSPQLVELLALPQVEQGLQRALYPGHKVVLLFCGVTETTELQNLFRDWKNWKQVSCDDEPTVFISAVEESINESYGRDSGCDTTESELQAEPQAKVRSNVAKSTVELCSQTFRDPQENTVKVLPDRIPCGTPQQIFVILKVKLDTKVKCEIDFTFGVKAAVRVPAMFVNEYTLSAQAPDMPSGLITLTIYSGDLKVSSATLVYYTDMEEIENLLRNAVNPVEFMCQAFHIVPYNRETLDKLLTESLRRNMPSNGLHIFGINQLEEDDLSTTQRDEELPTLLHFAAMYGLKNLTALLLQCPGALQAYSVANRHGDYPNNMAEKNGFRDLRQFMDEYVETADMLKTHLKEELCGDIEGEGDEDLYESMATVSKDILMKCTLNPGCDEDIYESMMEILPPTGVMDSTYEPMSNLMGAAHVSTRVPDTFGSTTDCILRKFLQGNNDKSVDCDGPGEMEEAGVYDTMPDDDNRQEIMSRPPLPVPRLHTVPDVDDMKPYICKVFCKKEEKRPENLYVTALHSTADGSSGPAIPPRTKQPLSRVPSSDYDPFAGMKTPGQRQLITLQEQVKLGMINVDEALLQFKEWQLNQKRRSESFRFQQVSRSLFKHSSPSTPVRLSNATEDHHDISVLKCTCCNCCSELEITLPARSNDQIPENAECGVYEENCRFIPPCPSREGIQRGMWKTGSTSSTASSLSSRSSTRSVLSLSSGAEGDNEDNEAVDCGPVSRPLSRHRPPSLPPPRIPPRIPARNPPQPSAKLTPAPPVPPRGR</sequence>
<dbReference type="PROSITE" id="PS51376">
    <property type="entry name" value="DBB"/>
    <property type="match status" value="1"/>
</dbReference>
<keyword evidence="1" id="KW-0597">Phosphoprotein</keyword>
<keyword evidence="5" id="KW-1185">Reference proteome</keyword>
<dbReference type="AlphaFoldDB" id="A0A401SL30"/>